<proteinExistence type="predicted"/>
<dbReference type="VEuPathDB" id="TriTrypDB:TRSC58_07455"/>
<gene>
    <name evidence="2" type="ORF">TRSC58_07455</name>
</gene>
<protein>
    <submittedName>
        <fullName evidence="2">Uncharacterized protein</fullName>
    </submittedName>
</protein>
<keyword evidence="1" id="KW-0812">Transmembrane</keyword>
<reference evidence="2 3" key="1">
    <citation type="submission" date="2013-07" db="EMBL/GenBank/DDBJ databases">
        <authorList>
            <person name="Stoco P.H."/>
            <person name="Wagner G."/>
            <person name="Gerber A."/>
            <person name="Zaha A."/>
            <person name="Thompson C."/>
            <person name="Bartholomeu D.C."/>
            <person name="Luckemeyer D.D."/>
            <person name="Bahia D."/>
            <person name="Loreto E."/>
            <person name="Prestes E.B."/>
            <person name="Lima F.M."/>
            <person name="Rodrigues-Luiz G."/>
            <person name="Vallejo G.A."/>
            <person name="Filho J.F."/>
            <person name="Monteiro K.M."/>
            <person name="Tyler K.M."/>
            <person name="de Almeida L.G."/>
            <person name="Ortiz M.F."/>
            <person name="Siervo M.A."/>
            <person name="de Moraes M.H."/>
            <person name="Cunha O.L."/>
            <person name="Mendonca-Neto R."/>
            <person name="Silva R."/>
            <person name="Teixeira S.M."/>
            <person name="Murta S.M."/>
            <person name="Sincero T.C."/>
            <person name="Mendes T.A."/>
            <person name="Urmenyi T.P."/>
            <person name="Silva V.G."/>
            <person name="da Rocha W.D."/>
            <person name="Andersson B."/>
            <person name="Romanha A.J."/>
            <person name="Steindel M."/>
            <person name="de Vasconcelos A.T."/>
            <person name="Grisard E.C."/>
        </authorList>
    </citation>
    <scope>NUCLEOTIDE SEQUENCE [LARGE SCALE GENOMIC DNA]</scope>
    <source>
        <strain evidence="2 3">SC58</strain>
    </source>
</reference>
<keyword evidence="3" id="KW-1185">Reference proteome</keyword>
<dbReference type="AlphaFoldDB" id="A0A061IRL7"/>
<dbReference type="Proteomes" id="UP000031737">
    <property type="component" value="Unassembled WGS sequence"/>
</dbReference>
<keyword evidence="1" id="KW-1133">Transmembrane helix</keyword>
<evidence type="ECO:0000313" key="2">
    <source>
        <dbReference type="EMBL" id="ESL04968.1"/>
    </source>
</evidence>
<name>A0A061IRL7_TRYRA</name>
<evidence type="ECO:0000313" key="3">
    <source>
        <dbReference type="Proteomes" id="UP000031737"/>
    </source>
</evidence>
<organism evidence="2 3">
    <name type="scientific">Trypanosoma rangeli SC58</name>
    <dbReference type="NCBI Taxonomy" id="429131"/>
    <lineage>
        <taxon>Eukaryota</taxon>
        <taxon>Discoba</taxon>
        <taxon>Euglenozoa</taxon>
        <taxon>Kinetoplastea</taxon>
        <taxon>Metakinetoplastina</taxon>
        <taxon>Trypanosomatida</taxon>
        <taxon>Trypanosomatidae</taxon>
        <taxon>Trypanosoma</taxon>
        <taxon>Herpetosoma</taxon>
    </lineage>
</organism>
<keyword evidence="1" id="KW-0472">Membrane</keyword>
<evidence type="ECO:0000256" key="1">
    <source>
        <dbReference type="SAM" id="Phobius"/>
    </source>
</evidence>
<accession>A0A061IRL7</accession>
<dbReference type="EMBL" id="AUPL01007728">
    <property type="protein sequence ID" value="ESL04968.1"/>
    <property type="molecule type" value="Genomic_DNA"/>
</dbReference>
<sequence>MFTSLHCSPPSSSGTDGPTTQTGRVFFFFLFFGDVSACTCLWIHCVCLSACCFWLVVERRVLRLFSFVFCCC</sequence>
<feature type="transmembrane region" description="Helical" evidence="1">
    <location>
        <begin position="26"/>
        <end position="57"/>
    </location>
</feature>
<comment type="caution">
    <text evidence="2">The sequence shown here is derived from an EMBL/GenBank/DDBJ whole genome shotgun (WGS) entry which is preliminary data.</text>
</comment>